<keyword evidence="4" id="KW-0067">ATP-binding</keyword>
<keyword evidence="4 5" id="KW-0133">Cell shape</keyword>
<dbReference type="Pfam" id="PF08245">
    <property type="entry name" value="Mur_ligase_M"/>
    <property type="match status" value="1"/>
</dbReference>
<comment type="cofactor">
    <cofactor evidence="4">
        <name>Mg(2+)</name>
        <dbReference type="ChEBI" id="CHEBI:18420"/>
    </cofactor>
</comment>
<comment type="pathway">
    <text evidence="4 5">Cell wall biogenesis; peptidoglycan biosynthesis.</text>
</comment>
<dbReference type="InterPro" id="IPR005761">
    <property type="entry name" value="UDP-N-AcMur-Glu-dNH2Pim_ligase"/>
</dbReference>
<evidence type="ECO:0000259" key="8">
    <source>
        <dbReference type="Pfam" id="PF08245"/>
    </source>
</evidence>
<dbReference type="PANTHER" id="PTHR23135">
    <property type="entry name" value="MUR LIGASE FAMILY MEMBER"/>
    <property type="match status" value="1"/>
</dbReference>
<evidence type="ECO:0000256" key="6">
    <source>
        <dbReference type="SAM" id="MobiDB-lite"/>
    </source>
</evidence>
<evidence type="ECO:0000256" key="5">
    <source>
        <dbReference type="RuleBase" id="RU004135"/>
    </source>
</evidence>
<dbReference type="InterPro" id="IPR036565">
    <property type="entry name" value="Mur-like_cat_sf"/>
</dbReference>
<evidence type="ECO:0000256" key="3">
    <source>
        <dbReference type="ARBA" id="ARBA00023306"/>
    </source>
</evidence>
<feature type="binding site" evidence="4">
    <location>
        <position position="495"/>
    </location>
    <ligand>
        <name>meso-2,6-diaminopimelate</name>
        <dbReference type="ChEBI" id="CHEBI:57791"/>
    </ligand>
</feature>
<keyword evidence="4 5" id="KW-0573">Peptidoglycan synthesis</keyword>
<dbReference type="AlphaFoldDB" id="A0A2N6SWI1"/>
<feature type="short sequence motif" description="Meso-diaminopimelate recognition motif" evidence="4">
    <location>
        <begin position="432"/>
        <end position="435"/>
    </location>
</feature>
<dbReference type="GO" id="GO:0005524">
    <property type="term" value="F:ATP binding"/>
    <property type="evidence" value="ECO:0007669"/>
    <property type="project" value="UniProtKB-UniRule"/>
</dbReference>
<feature type="binding site" evidence="4">
    <location>
        <begin position="119"/>
        <end position="125"/>
    </location>
    <ligand>
        <name>ATP</name>
        <dbReference type="ChEBI" id="CHEBI:30616"/>
    </ligand>
</feature>
<dbReference type="EMBL" id="PNHF01000029">
    <property type="protein sequence ID" value="PMC61433.1"/>
    <property type="molecule type" value="Genomic_DNA"/>
</dbReference>
<feature type="binding site" evidence="4">
    <location>
        <position position="188"/>
    </location>
    <ligand>
        <name>UDP-N-acetyl-alpha-D-muramoyl-L-alanyl-D-glutamate</name>
        <dbReference type="ChEBI" id="CHEBI:83900"/>
    </ligand>
</feature>
<dbReference type="GO" id="GO:0009252">
    <property type="term" value="P:peptidoglycan biosynthetic process"/>
    <property type="evidence" value="ECO:0007669"/>
    <property type="project" value="UniProtKB-UniRule"/>
</dbReference>
<comment type="catalytic activity">
    <reaction evidence="4">
        <text>UDP-N-acetyl-alpha-D-muramoyl-L-alanyl-D-glutamate + meso-2,6-diaminopimelate + ATP = UDP-N-acetyl-alpha-D-muramoyl-L-alanyl-gamma-D-glutamyl-meso-2,6-diaminopimelate + ADP + phosphate + H(+)</text>
        <dbReference type="Rhea" id="RHEA:23676"/>
        <dbReference type="ChEBI" id="CHEBI:15378"/>
        <dbReference type="ChEBI" id="CHEBI:30616"/>
        <dbReference type="ChEBI" id="CHEBI:43474"/>
        <dbReference type="ChEBI" id="CHEBI:57791"/>
        <dbReference type="ChEBI" id="CHEBI:83900"/>
        <dbReference type="ChEBI" id="CHEBI:83905"/>
        <dbReference type="ChEBI" id="CHEBI:456216"/>
        <dbReference type="EC" id="6.3.2.13"/>
    </reaction>
</comment>
<keyword evidence="4" id="KW-0547">Nucleotide-binding</keyword>
<dbReference type="RefSeq" id="WP_102214299.1">
    <property type="nucleotide sequence ID" value="NZ_PNHF01000029.1"/>
</dbReference>
<dbReference type="InterPro" id="IPR035911">
    <property type="entry name" value="MurE/MurF_N"/>
</dbReference>
<dbReference type="UniPathway" id="UPA00219"/>
<dbReference type="GO" id="GO:0000287">
    <property type="term" value="F:magnesium ion binding"/>
    <property type="evidence" value="ECO:0007669"/>
    <property type="project" value="UniProtKB-UniRule"/>
</dbReference>
<dbReference type="PANTHER" id="PTHR23135:SF4">
    <property type="entry name" value="UDP-N-ACETYLMURAMOYL-L-ALANYL-D-GLUTAMATE--2,6-DIAMINOPIMELATE LIGASE MURE HOMOLOG, CHLOROPLASTIC"/>
    <property type="match status" value="1"/>
</dbReference>
<dbReference type="SUPFAM" id="SSF53623">
    <property type="entry name" value="MurD-like peptide ligases, catalytic domain"/>
    <property type="match status" value="1"/>
</dbReference>
<feature type="compositionally biased region" description="Low complexity" evidence="6">
    <location>
        <begin position="526"/>
        <end position="541"/>
    </location>
</feature>
<keyword evidence="4" id="KW-0963">Cytoplasm</keyword>
<organism evidence="9 10">
    <name type="scientific">Corynebacterium xerosis</name>
    <dbReference type="NCBI Taxonomy" id="1725"/>
    <lineage>
        <taxon>Bacteria</taxon>
        <taxon>Bacillati</taxon>
        <taxon>Actinomycetota</taxon>
        <taxon>Actinomycetes</taxon>
        <taxon>Mycobacteriales</taxon>
        <taxon>Corynebacteriaceae</taxon>
        <taxon>Corynebacterium</taxon>
    </lineage>
</organism>
<keyword evidence="3 4" id="KW-0131">Cell cycle</keyword>
<keyword evidence="4" id="KW-0460">Magnesium</keyword>
<dbReference type="EC" id="6.3.2.13" evidence="4"/>
<comment type="caution">
    <text evidence="4">Lacks conserved residue(s) required for the propagation of feature annotation.</text>
</comment>
<feature type="binding site" evidence="4">
    <location>
        <begin position="161"/>
        <end position="162"/>
    </location>
    <ligand>
        <name>UDP-N-acetyl-alpha-D-muramoyl-L-alanyl-D-glutamate</name>
        <dbReference type="ChEBI" id="CHEBI:83900"/>
    </ligand>
</feature>
<evidence type="ECO:0000256" key="1">
    <source>
        <dbReference type="ARBA" id="ARBA00005898"/>
    </source>
</evidence>
<evidence type="ECO:0000259" key="7">
    <source>
        <dbReference type="Pfam" id="PF02875"/>
    </source>
</evidence>
<comment type="similarity">
    <text evidence="1 4">Belongs to the MurCDEF family. MurE subfamily.</text>
</comment>
<comment type="function">
    <text evidence="4">Catalyzes the addition of meso-diaminopimelic acid to the nucleotide precursor UDP-N-acetylmuramoyl-L-alanyl-D-glutamate (UMAG) in the biosynthesis of bacterial cell-wall peptidoglycan.</text>
</comment>
<dbReference type="NCBIfam" id="NF001126">
    <property type="entry name" value="PRK00139.1-4"/>
    <property type="match status" value="1"/>
</dbReference>
<dbReference type="InterPro" id="IPR004101">
    <property type="entry name" value="Mur_ligase_C"/>
</dbReference>
<proteinExistence type="inferred from homology"/>
<dbReference type="SUPFAM" id="SSF63418">
    <property type="entry name" value="MurE/MurF N-terminal domain"/>
    <property type="match status" value="1"/>
</dbReference>
<dbReference type="InterPro" id="IPR013221">
    <property type="entry name" value="Mur_ligase_cen"/>
</dbReference>
<accession>A0A2N6SWI1</accession>
<feature type="binding site" evidence="4">
    <location>
        <position position="196"/>
    </location>
    <ligand>
        <name>UDP-N-acetyl-alpha-D-muramoyl-L-alanyl-D-glutamate</name>
        <dbReference type="ChEBI" id="CHEBI:83900"/>
    </ligand>
</feature>
<sequence>MTVTLGHLADMIGGTVLPADSGGPADPPIAAVELNAAETPEGGLFAALPGTRVHGATYAHQSPAAAILTDADGLAILRESGEPDRPVLLVDDARAVLGTVSAEVHGRPSEKLTVIGVTGTSGKTTTTYLLEAALLASGKRTGLIGTTGTRINGRSVPSHLTTPEAPALQRLFDEMVSDGVTHVVMEVSSHALSLGRVDGVSFDVTCFLNLSQDHLDFHDGLEDYFNAKAALFRPDSPLHAPRVVSCVDDSWGRRMAEIAEAPGVVVDTVGTPHSEDAKIADDGSRIAPAATWRAGGISVADNGVQHVTLTGHGKSVALEVPLPGAFNIANASVAWAALAALGVDGPDAVAGIAGVAVPGRMERIDEGQDFLAVVDYAHKPAAVGEVLRTLRAQTVGRVIAVIGAGGDRDSSKRPLMGAEAARVADVVIVTDDNPRTEDPRLIREAVTQGAAEAAAKRAAAVGIDPIRVDNIGDRAEAIDVAIGLAGAGDAVVVAGKGHETGQEINGVQHHFDDREQVRAALRRRAGAAPGTSGASAATTSTEGKGED</sequence>
<comment type="subcellular location">
    <subcellularLocation>
        <location evidence="4 5">Cytoplasm</location>
    </subcellularLocation>
</comment>
<dbReference type="Gene3D" id="3.40.1390.10">
    <property type="entry name" value="MurE/MurF, N-terminal domain"/>
    <property type="match status" value="1"/>
</dbReference>
<reference evidence="9 10" key="1">
    <citation type="submission" date="2017-09" db="EMBL/GenBank/DDBJ databases">
        <title>Bacterial strain isolated from the female urinary microbiota.</title>
        <authorList>
            <person name="Thomas-White K."/>
            <person name="Kumar N."/>
            <person name="Forster S."/>
            <person name="Putonti C."/>
            <person name="Lawley T."/>
            <person name="Wolfe A.J."/>
        </authorList>
    </citation>
    <scope>NUCLEOTIDE SEQUENCE [LARGE SCALE GENOMIC DNA]</scope>
    <source>
        <strain evidence="9 10">UMB0908</strain>
    </source>
</reference>
<dbReference type="NCBIfam" id="NF001124">
    <property type="entry name" value="PRK00139.1-2"/>
    <property type="match status" value="1"/>
</dbReference>
<evidence type="ECO:0000256" key="4">
    <source>
        <dbReference type="HAMAP-Rule" id="MF_00208"/>
    </source>
</evidence>
<dbReference type="InterPro" id="IPR036615">
    <property type="entry name" value="Mur_ligase_C_dom_sf"/>
</dbReference>
<keyword evidence="2 4" id="KW-0132">Cell division</keyword>
<gene>
    <name evidence="4" type="primary">murE</name>
    <name evidence="9" type="ORF">CJ204_11065</name>
</gene>
<dbReference type="NCBIfam" id="TIGR01085">
    <property type="entry name" value="murE"/>
    <property type="match status" value="1"/>
</dbReference>
<feature type="domain" description="Mur ligase central" evidence="8">
    <location>
        <begin position="117"/>
        <end position="337"/>
    </location>
</feature>
<feature type="binding site" evidence="4">
    <location>
        <begin position="432"/>
        <end position="435"/>
    </location>
    <ligand>
        <name>meso-2,6-diaminopimelate</name>
        <dbReference type="ChEBI" id="CHEBI:57791"/>
    </ligand>
</feature>
<feature type="modified residue" description="N6-carboxylysine" evidence="4">
    <location>
        <position position="228"/>
    </location>
</feature>
<feature type="binding site" evidence="4">
    <location>
        <position position="499"/>
    </location>
    <ligand>
        <name>meso-2,6-diaminopimelate</name>
        <dbReference type="ChEBI" id="CHEBI:57791"/>
    </ligand>
</feature>
<evidence type="ECO:0000313" key="10">
    <source>
        <dbReference type="Proteomes" id="UP000235363"/>
    </source>
</evidence>
<name>A0A2N6SWI1_9CORY</name>
<dbReference type="GO" id="GO:0071555">
    <property type="term" value="P:cell wall organization"/>
    <property type="evidence" value="ECO:0007669"/>
    <property type="project" value="UniProtKB-KW"/>
</dbReference>
<feature type="binding site" evidence="4">
    <location>
        <position position="34"/>
    </location>
    <ligand>
        <name>UDP-N-acetyl-alpha-D-muramoyl-L-alanyl-D-glutamate</name>
        <dbReference type="ChEBI" id="CHEBI:83900"/>
    </ligand>
</feature>
<dbReference type="SUPFAM" id="SSF53244">
    <property type="entry name" value="MurD-like peptide ligases, peptide-binding domain"/>
    <property type="match status" value="1"/>
</dbReference>
<feature type="binding site" evidence="4">
    <location>
        <position position="408"/>
    </location>
    <ligand>
        <name>meso-2,6-diaminopimelate</name>
        <dbReference type="ChEBI" id="CHEBI:57791"/>
    </ligand>
</feature>
<comment type="caution">
    <text evidence="9">The sequence shown here is derived from an EMBL/GenBank/DDBJ whole genome shotgun (WGS) entry which is preliminary data.</text>
</comment>
<keyword evidence="4 5" id="KW-0961">Cell wall biogenesis/degradation</keyword>
<dbReference type="Proteomes" id="UP000235363">
    <property type="component" value="Unassembled WGS sequence"/>
</dbReference>
<dbReference type="HAMAP" id="MF_00208">
    <property type="entry name" value="MurE"/>
    <property type="match status" value="1"/>
</dbReference>
<keyword evidence="4 9" id="KW-0436">Ligase</keyword>
<dbReference type="Gene3D" id="3.40.1190.10">
    <property type="entry name" value="Mur-like, catalytic domain"/>
    <property type="match status" value="1"/>
</dbReference>
<dbReference type="Pfam" id="PF02875">
    <property type="entry name" value="Mur_ligase_C"/>
    <property type="match status" value="1"/>
</dbReference>
<feature type="domain" description="Mur ligase C-terminal" evidence="7">
    <location>
        <begin position="359"/>
        <end position="497"/>
    </location>
</feature>
<feature type="region of interest" description="Disordered" evidence="6">
    <location>
        <begin position="522"/>
        <end position="547"/>
    </location>
</feature>
<evidence type="ECO:0000256" key="2">
    <source>
        <dbReference type="ARBA" id="ARBA00022618"/>
    </source>
</evidence>
<comment type="PTM">
    <text evidence="4">Carboxylation is probably crucial for Mg(2+) binding and, consequently, for the gamma-phosphate positioning of ATP.</text>
</comment>
<dbReference type="GO" id="GO:0008360">
    <property type="term" value="P:regulation of cell shape"/>
    <property type="evidence" value="ECO:0007669"/>
    <property type="project" value="UniProtKB-KW"/>
</dbReference>
<dbReference type="Gene3D" id="3.90.190.20">
    <property type="entry name" value="Mur ligase, C-terminal domain"/>
    <property type="match status" value="1"/>
</dbReference>
<dbReference type="GO" id="GO:0051301">
    <property type="term" value="P:cell division"/>
    <property type="evidence" value="ECO:0007669"/>
    <property type="project" value="UniProtKB-KW"/>
</dbReference>
<protein>
    <recommendedName>
        <fullName evidence="4">UDP-N-acetylmuramoyl-L-alanyl-D-glutamate--2,6-diaminopimelate ligase</fullName>
        <ecNumber evidence="4">6.3.2.13</ecNumber>
    </recommendedName>
    <alternativeName>
        <fullName evidence="4">Meso-A2pm-adding enzyme</fullName>
    </alternativeName>
    <alternativeName>
        <fullName evidence="4">Meso-diaminopimelate-adding enzyme</fullName>
    </alternativeName>
    <alternativeName>
        <fullName evidence="4">UDP-MurNAc-L-Ala-D-Glu:meso-diaminopimelate ligase</fullName>
    </alternativeName>
    <alternativeName>
        <fullName evidence="4">UDP-MurNAc-tripeptide synthetase</fullName>
    </alternativeName>
    <alternativeName>
        <fullName evidence="4">UDP-N-acetylmuramyl-tripeptide synthetase</fullName>
    </alternativeName>
</protein>
<dbReference type="GO" id="GO:0005737">
    <property type="term" value="C:cytoplasm"/>
    <property type="evidence" value="ECO:0007669"/>
    <property type="project" value="UniProtKB-SubCell"/>
</dbReference>
<evidence type="ECO:0000313" key="9">
    <source>
        <dbReference type="EMBL" id="PMC61433.1"/>
    </source>
</evidence>
<dbReference type="GO" id="GO:0008765">
    <property type="term" value="F:UDP-N-acetylmuramoylalanyl-D-glutamate-2,6-diaminopimelate ligase activity"/>
    <property type="evidence" value="ECO:0007669"/>
    <property type="project" value="UniProtKB-UniRule"/>
</dbReference>